<reference evidence="1" key="1">
    <citation type="submission" date="2018-06" db="EMBL/GenBank/DDBJ databases">
        <authorList>
            <person name="Zhirakovskaya E."/>
        </authorList>
    </citation>
    <scope>NUCLEOTIDE SEQUENCE</scope>
</reference>
<accession>A0A3B0YQN2</accession>
<organism evidence="1">
    <name type="scientific">hydrothermal vent metagenome</name>
    <dbReference type="NCBI Taxonomy" id="652676"/>
    <lineage>
        <taxon>unclassified sequences</taxon>
        <taxon>metagenomes</taxon>
        <taxon>ecological metagenomes</taxon>
    </lineage>
</organism>
<dbReference type="PROSITE" id="PS51257">
    <property type="entry name" value="PROKAR_LIPOPROTEIN"/>
    <property type="match status" value="1"/>
</dbReference>
<evidence type="ECO:0000313" key="1">
    <source>
        <dbReference type="EMBL" id="VAW78393.1"/>
    </source>
</evidence>
<gene>
    <name evidence="1" type="ORF">MNBD_GAMMA12-2920</name>
</gene>
<protein>
    <submittedName>
        <fullName evidence="1">Uncharacterized protein</fullName>
    </submittedName>
</protein>
<sequence length="204" mass="22826">MKKIKLVVLILTFVVICGCDGVRTSIDSGSELNRSSAYIYGHFYNQSKGGNFNLSLRIENMNLNNLREKPILLQFSHAQELSVIEIAPGTYDINSLQIPGKYLFGGSRFPTSQVFRGLGPVKITLEPGKAYYLGDFTGKVSVNCSRTLCRYRWGLSKFSASYAISSAKFNAEYLNLKGLQKVNLFLDIAMQVKSAMSLKVRRNR</sequence>
<dbReference type="AlphaFoldDB" id="A0A3B0YQN2"/>
<proteinExistence type="predicted"/>
<dbReference type="EMBL" id="UOFL01000151">
    <property type="protein sequence ID" value="VAW78393.1"/>
    <property type="molecule type" value="Genomic_DNA"/>
</dbReference>
<name>A0A3B0YQN2_9ZZZZ</name>